<comment type="cofactor">
    <cofactor evidence="1">
        <name>FAD</name>
        <dbReference type="ChEBI" id="CHEBI:57692"/>
    </cofactor>
</comment>
<sequence length="548" mass="60348">MNDPRITPPQATDFDVAIVGAGFAGLYMLHRLREAGFTARVYEAGDGVGGTWYWNRYPGARCDIESVDYSYSFSPELEQDWQWSERYPRQPEILAYLNHVADRFDLRRDIELQTRVTAAHFDEQAGLWRVETDRGQHVTARYCVMATGCLSLPKQPDFPGVERFAGDCYLTAAWPRQDVDLTGKRVGVIGTGSTAIQVIPQVARQAAHLTVFQRTANFSVPARNGPLPAAEQQRIKADYRARRDISRDSLFGVPVPMPAAPRRTRDIPPAELRQTLETLWAQGGAMSLLAAAPDVIADPEANAIVAEFVREKIRATVKDPKVAELLCPSTHPLGTKRLCLDTEYYETYNRDNVTLVDLRATPIERITEHGLRTSDAEYPLDVLIFATGFDAMTGALNGIDIRGRGGLALKQAWAQGPQTYLGLASTGFPNMFLITGPQSPSVFSNMVVSIEQHVEWIADCMAYLRQQGIACIEASAPAQAGWVAHVADVANGTLLPQTDSWYVGANVPGKPRVFTPYLGGVGPYRQQCQQVAAKGYEGFELGRQSVAA</sequence>
<evidence type="ECO:0000256" key="2">
    <source>
        <dbReference type="ARBA" id="ARBA00010139"/>
    </source>
</evidence>
<dbReference type="Proteomes" id="UP000092952">
    <property type="component" value="Chromosome"/>
</dbReference>
<evidence type="ECO:0000256" key="7">
    <source>
        <dbReference type="ARBA" id="ARBA00023033"/>
    </source>
</evidence>
<evidence type="ECO:0000256" key="1">
    <source>
        <dbReference type="ARBA" id="ARBA00001974"/>
    </source>
</evidence>
<dbReference type="RefSeq" id="WP_068805823.1">
    <property type="nucleotide sequence ID" value="NZ_CP014671.1"/>
</dbReference>
<reference evidence="9" key="1">
    <citation type="submission" date="2016-03" db="EMBL/GenBank/DDBJ databases">
        <title>Complete genome sequence of Solimmundus cernigliae, representing a novel lineage of polycyclic aromatic hydrocarbon degraders within the Gammaproteobacteria.</title>
        <authorList>
            <person name="Singleton D.R."/>
            <person name="Dickey A.N."/>
            <person name="Scholl E.H."/>
            <person name="Wright F.A."/>
            <person name="Aitken M.D."/>
        </authorList>
    </citation>
    <scope>NUCLEOTIDE SEQUENCE [LARGE SCALE GENOMIC DNA]</scope>
    <source>
        <strain evidence="9">TR3.2</strain>
    </source>
</reference>
<keyword evidence="7 8" id="KW-0503">Monooxygenase</keyword>
<evidence type="ECO:0000256" key="3">
    <source>
        <dbReference type="ARBA" id="ARBA00022630"/>
    </source>
</evidence>
<evidence type="ECO:0000256" key="5">
    <source>
        <dbReference type="ARBA" id="ARBA00022857"/>
    </source>
</evidence>
<dbReference type="PANTHER" id="PTHR43098">
    <property type="entry name" value="L-ORNITHINE N(5)-MONOOXYGENASE-RELATED"/>
    <property type="match status" value="1"/>
</dbReference>
<dbReference type="STRING" id="1810504.PG2T_12070"/>
<dbReference type="SUPFAM" id="SSF51905">
    <property type="entry name" value="FAD/NAD(P)-binding domain"/>
    <property type="match status" value="2"/>
</dbReference>
<dbReference type="KEGG" id="gbi:PG2T_12070"/>
<comment type="similarity">
    <text evidence="2">Belongs to the FAD-binding monooxygenase family.</text>
</comment>
<keyword evidence="5" id="KW-0521">NADP</keyword>
<proteinExistence type="inferred from homology"/>
<dbReference type="OrthoDB" id="9766402at2"/>
<dbReference type="PANTHER" id="PTHR43098:SF3">
    <property type="entry name" value="L-ORNITHINE N(5)-MONOOXYGENASE-RELATED"/>
    <property type="match status" value="1"/>
</dbReference>
<evidence type="ECO:0000313" key="9">
    <source>
        <dbReference type="Proteomes" id="UP000092952"/>
    </source>
</evidence>
<gene>
    <name evidence="8" type="ORF">PG2T_12070</name>
</gene>
<evidence type="ECO:0000256" key="6">
    <source>
        <dbReference type="ARBA" id="ARBA00023002"/>
    </source>
</evidence>
<dbReference type="AlphaFoldDB" id="A0A1B1YVR9"/>
<dbReference type="InParanoid" id="A0A1B1YVR9"/>
<evidence type="ECO:0000256" key="4">
    <source>
        <dbReference type="ARBA" id="ARBA00022827"/>
    </source>
</evidence>
<protein>
    <submittedName>
        <fullName evidence="8">Cyclohexanone monooxygenase</fullName>
    </submittedName>
</protein>
<dbReference type="InterPro" id="IPR050775">
    <property type="entry name" value="FAD-binding_Monooxygenases"/>
</dbReference>
<keyword evidence="4" id="KW-0274">FAD</keyword>
<name>A0A1B1YVR9_9GAMM</name>
<evidence type="ECO:0000313" key="8">
    <source>
        <dbReference type="EMBL" id="ANX04829.1"/>
    </source>
</evidence>
<dbReference type="Gene3D" id="3.50.50.60">
    <property type="entry name" value="FAD/NAD(P)-binding domain"/>
    <property type="match status" value="3"/>
</dbReference>
<keyword evidence="6" id="KW-0560">Oxidoreductase</keyword>
<dbReference type="GO" id="GO:0004497">
    <property type="term" value="F:monooxygenase activity"/>
    <property type="evidence" value="ECO:0007669"/>
    <property type="project" value="UniProtKB-KW"/>
</dbReference>
<dbReference type="EMBL" id="CP014671">
    <property type="protein sequence ID" value="ANX04829.1"/>
    <property type="molecule type" value="Genomic_DNA"/>
</dbReference>
<dbReference type="InterPro" id="IPR036188">
    <property type="entry name" value="FAD/NAD-bd_sf"/>
</dbReference>
<accession>A0A1B1YVR9</accession>
<keyword evidence="3" id="KW-0285">Flavoprotein</keyword>
<organism evidence="8 9">
    <name type="scientific">Immundisolibacter cernigliae</name>
    <dbReference type="NCBI Taxonomy" id="1810504"/>
    <lineage>
        <taxon>Bacteria</taxon>
        <taxon>Pseudomonadati</taxon>
        <taxon>Pseudomonadota</taxon>
        <taxon>Gammaproteobacteria</taxon>
        <taxon>Immundisolibacterales</taxon>
        <taxon>Immundisolibacteraceae</taxon>
        <taxon>Immundisolibacter</taxon>
    </lineage>
</organism>
<dbReference type="Pfam" id="PF13738">
    <property type="entry name" value="Pyr_redox_3"/>
    <property type="match status" value="1"/>
</dbReference>
<keyword evidence="9" id="KW-1185">Reference proteome</keyword>